<evidence type="ECO:0000259" key="2">
    <source>
        <dbReference type="PROSITE" id="PS50076"/>
    </source>
</evidence>
<feature type="domain" description="J" evidence="2">
    <location>
        <begin position="149"/>
        <end position="205"/>
    </location>
</feature>
<dbReference type="PROSITE" id="PS50076">
    <property type="entry name" value="DNAJ_2"/>
    <property type="match status" value="1"/>
</dbReference>
<dbReference type="Gene3D" id="1.10.287.110">
    <property type="entry name" value="DnaJ domain"/>
    <property type="match status" value="1"/>
</dbReference>
<dbReference type="OrthoDB" id="9786294at2"/>
<dbReference type="EMBL" id="VOPY01000001">
    <property type="protein sequence ID" value="TXC74426.1"/>
    <property type="molecule type" value="Genomic_DNA"/>
</dbReference>
<evidence type="ECO:0000313" key="4">
    <source>
        <dbReference type="Proteomes" id="UP000321129"/>
    </source>
</evidence>
<dbReference type="SUPFAM" id="SSF46565">
    <property type="entry name" value="Chaperone J-domain"/>
    <property type="match status" value="1"/>
</dbReference>
<gene>
    <name evidence="3" type="ORF">FSZ31_03120</name>
</gene>
<name>A0A5C6UQH4_9SPHN</name>
<evidence type="ECO:0000256" key="1">
    <source>
        <dbReference type="SAM" id="MobiDB-lite"/>
    </source>
</evidence>
<sequence>MSRSSSSDSASRRPNRFHGRVGDGTRPCQVPGCDEPGEFRAPGRVGGGSESGADRWRWLCLDHVRAFNAGFNYFAGMTIEEISAAQTPYGGWERETHAFAGKGADPVPRWANFADPLDAIGAGIRGGVKDRASVYDRARRSAVETPRDRALKTLDLPADADRPTIRRRYAALLRKFHPDQNGGDRRHEKALQAVVAAYTELKTAR</sequence>
<reference evidence="3 4" key="1">
    <citation type="submission" date="2019-08" db="EMBL/GenBank/DDBJ databases">
        <title>Sphingorhabdus soil sp. nov., isolated from arctic soil.</title>
        <authorList>
            <person name="Liu Y."/>
        </authorList>
    </citation>
    <scope>NUCLEOTIDE SEQUENCE [LARGE SCALE GENOMIC DNA]</scope>
    <source>
        <strain evidence="3 4">D-2Q-5-6</strain>
    </source>
</reference>
<evidence type="ECO:0000313" key="3">
    <source>
        <dbReference type="EMBL" id="TXC74426.1"/>
    </source>
</evidence>
<dbReference type="AlphaFoldDB" id="A0A5C6UQH4"/>
<dbReference type="InterPro" id="IPR001623">
    <property type="entry name" value="DnaJ_domain"/>
</dbReference>
<dbReference type="InterPro" id="IPR036869">
    <property type="entry name" value="J_dom_sf"/>
</dbReference>
<keyword evidence="4" id="KW-1185">Reference proteome</keyword>
<proteinExistence type="predicted"/>
<comment type="caution">
    <text evidence="3">The sequence shown here is derived from an EMBL/GenBank/DDBJ whole genome shotgun (WGS) entry which is preliminary data.</text>
</comment>
<dbReference type="Pfam" id="PF00226">
    <property type="entry name" value="DnaJ"/>
    <property type="match status" value="1"/>
</dbReference>
<feature type="region of interest" description="Disordered" evidence="1">
    <location>
        <begin position="1"/>
        <end position="50"/>
    </location>
</feature>
<dbReference type="Proteomes" id="UP000321129">
    <property type="component" value="Unassembled WGS sequence"/>
</dbReference>
<organism evidence="3 4">
    <name type="scientific">Flavisphingopyxis soli</name>
    <dbReference type="NCBI Taxonomy" id="2601267"/>
    <lineage>
        <taxon>Bacteria</taxon>
        <taxon>Pseudomonadati</taxon>
        <taxon>Pseudomonadota</taxon>
        <taxon>Alphaproteobacteria</taxon>
        <taxon>Sphingomonadales</taxon>
        <taxon>Sphingopyxidaceae</taxon>
        <taxon>Flavisphingopyxis</taxon>
    </lineage>
</organism>
<protein>
    <submittedName>
        <fullName evidence="3">J domain-containing protein</fullName>
    </submittedName>
</protein>
<dbReference type="CDD" id="cd06257">
    <property type="entry name" value="DnaJ"/>
    <property type="match status" value="1"/>
</dbReference>
<accession>A0A5C6UQH4</accession>
<dbReference type="RefSeq" id="WP_147122524.1">
    <property type="nucleotide sequence ID" value="NZ_VOPY01000001.1"/>
</dbReference>